<evidence type="ECO:0000256" key="1">
    <source>
        <dbReference type="SAM" id="MobiDB-lite"/>
    </source>
</evidence>
<dbReference type="Proteomes" id="UP000198683">
    <property type="component" value="Unassembled WGS sequence"/>
</dbReference>
<feature type="region of interest" description="Disordered" evidence="1">
    <location>
        <begin position="34"/>
        <end position="69"/>
    </location>
</feature>
<dbReference type="EMBL" id="FNFB01000001">
    <property type="protein sequence ID" value="SDJ29144.1"/>
    <property type="molecule type" value="Genomic_DNA"/>
</dbReference>
<reference evidence="2 3" key="1">
    <citation type="submission" date="2016-10" db="EMBL/GenBank/DDBJ databases">
        <authorList>
            <person name="de Groot N.N."/>
        </authorList>
    </citation>
    <scope>NUCLEOTIDE SEQUENCE [LARGE SCALE GENOMIC DNA]</scope>
    <source>
        <strain evidence="2 3">CGMCC 4.5681</strain>
    </source>
</reference>
<proteinExistence type="predicted"/>
<accession>A0A1G8SJ04</accession>
<organism evidence="2 3">
    <name type="scientific">Nonomuraea maritima</name>
    <dbReference type="NCBI Taxonomy" id="683260"/>
    <lineage>
        <taxon>Bacteria</taxon>
        <taxon>Bacillati</taxon>
        <taxon>Actinomycetota</taxon>
        <taxon>Actinomycetes</taxon>
        <taxon>Streptosporangiales</taxon>
        <taxon>Streptosporangiaceae</taxon>
        <taxon>Nonomuraea</taxon>
    </lineage>
</organism>
<sequence length="69" mass="8022">MTDEIYPEPTCECTARLEDGQTQCRKCQSRGRWIRKQAGKHRRRAGRRDETRRPPRGPRGLAQAGVIWS</sequence>
<dbReference type="OrthoDB" id="3544161at2"/>
<dbReference type="RefSeq" id="WP_090758778.1">
    <property type="nucleotide sequence ID" value="NZ_FNFB01000001.1"/>
</dbReference>
<gene>
    <name evidence="2" type="ORF">SAMN05421874_101334</name>
</gene>
<evidence type="ECO:0000313" key="3">
    <source>
        <dbReference type="Proteomes" id="UP000198683"/>
    </source>
</evidence>
<protein>
    <submittedName>
        <fullName evidence="2">Uncharacterized protein</fullName>
    </submittedName>
</protein>
<dbReference type="AlphaFoldDB" id="A0A1G8SJ04"/>
<name>A0A1G8SJ04_9ACTN</name>
<feature type="compositionally biased region" description="Basic residues" evidence="1">
    <location>
        <begin position="34"/>
        <end position="46"/>
    </location>
</feature>
<dbReference type="STRING" id="683260.SAMN05421874_101334"/>
<keyword evidence="3" id="KW-1185">Reference proteome</keyword>
<evidence type="ECO:0000313" key="2">
    <source>
        <dbReference type="EMBL" id="SDJ29144.1"/>
    </source>
</evidence>